<dbReference type="Proteomes" id="UP000306102">
    <property type="component" value="Unassembled WGS sequence"/>
</dbReference>
<dbReference type="AlphaFoldDB" id="A0A4S4DIA6"/>
<name>A0A4S4DIA6_CAMSN</name>
<gene>
    <name evidence="1" type="ORF">TEA_011743</name>
</gene>
<organism evidence="1 2">
    <name type="scientific">Camellia sinensis var. sinensis</name>
    <name type="common">China tea</name>
    <dbReference type="NCBI Taxonomy" id="542762"/>
    <lineage>
        <taxon>Eukaryota</taxon>
        <taxon>Viridiplantae</taxon>
        <taxon>Streptophyta</taxon>
        <taxon>Embryophyta</taxon>
        <taxon>Tracheophyta</taxon>
        <taxon>Spermatophyta</taxon>
        <taxon>Magnoliopsida</taxon>
        <taxon>eudicotyledons</taxon>
        <taxon>Gunneridae</taxon>
        <taxon>Pentapetalae</taxon>
        <taxon>asterids</taxon>
        <taxon>Ericales</taxon>
        <taxon>Theaceae</taxon>
        <taxon>Camellia</taxon>
    </lineage>
</organism>
<evidence type="ECO:0000313" key="2">
    <source>
        <dbReference type="Proteomes" id="UP000306102"/>
    </source>
</evidence>
<proteinExistence type="predicted"/>
<comment type="caution">
    <text evidence="1">The sequence shown here is derived from an EMBL/GenBank/DDBJ whole genome shotgun (WGS) entry which is preliminary data.</text>
</comment>
<accession>A0A4S4DIA6</accession>
<reference evidence="1 2" key="1">
    <citation type="journal article" date="2018" name="Proc. Natl. Acad. Sci. U.S.A.">
        <title>Draft genome sequence of Camellia sinensis var. sinensis provides insights into the evolution of the tea genome and tea quality.</title>
        <authorList>
            <person name="Wei C."/>
            <person name="Yang H."/>
            <person name="Wang S."/>
            <person name="Zhao J."/>
            <person name="Liu C."/>
            <person name="Gao L."/>
            <person name="Xia E."/>
            <person name="Lu Y."/>
            <person name="Tai Y."/>
            <person name="She G."/>
            <person name="Sun J."/>
            <person name="Cao H."/>
            <person name="Tong W."/>
            <person name="Gao Q."/>
            <person name="Li Y."/>
            <person name="Deng W."/>
            <person name="Jiang X."/>
            <person name="Wang W."/>
            <person name="Chen Q."/>
            <person name="Zhang S."/>
            <person name="Li H."/>
            <person name="Wu J."/>
            <person name="Wang P."/>
            <person name="Li P."/>
            <person name="Shi C."/>
            <person name="Zheng F."/>
            <person name="Jian J."/>
            <person name="Huang B."/>
            <person name="Shan D."/>
            <person name="Shi M."/>
            <person name="Fang C."/>
            <person name="Yue Y."/>
            <person name="Li F."/>
            <person name="Li D."/>
            <person name="Wei S."/>
            <person name="Han B."/>
            <person name="Jiang C."/>
            <person name="Yin Y."/>
            <person name="Xia T."/>
            <person name="Zhang Z."/>
            <person name="Bennetzen J.L."/>
            <person name="Zhao S."/>
            <person name="Wan X."/>
        </authorList>
    </citation>
    <scope>NUCLEOTIDE SEQUENCE [LARGE SCALE GENOMIC DNA]</scope>
    <source>
        <strain evidence="2">cv. Shuchazao</strain>
        <tissue evidence="1">Leaf</tissue>
    </source>
</reference>
<evidence type="ECO:0000313" key="1">
    <source>
        <dbReference type="EMBL" id="THG01666.1"/>
    </source>
</evidence>
<keyword evidence="2" id="KW-1185">Reference proteome</keyword>
<sequence length="139" mass="15754">MKIEEIERDEDREKRRSIQMKTEKMTQIDTETEIDIDLHPPATTGPLPAPVSCRVDTAIPTTKEQTFGIALDHQIYRFEMKMYHVSEHAFPNVIRVSTFSANTALVLDGAQISAEEYEIMKDLMIPLGRVPEFSTQSGG</sequence>
<protein>
    <submittedName>
        <fullName evidence="1">Uncharacterized protein</fullName>
    </submittedName>
</protein>
<dbReference type="EMBL" id="SDRB02011358">
    <property type="protein sequence ID" value="THG01666.1"/>
    <property type="molecule type" value="Genomic_DNA"/>
</dbReference>
<dbReference type="STRING" id="542762.A0A4S4DIA6"/>